<dbReference type="PANTHER" id="PTHR28358">
    <property type="entry name" value="TRANSMEMBRANE PROTEIN 127"/>
    <property type="match status" value="1"/>
</dbReference>
<evidence type="ECO:0000259" key="3">
    <source>
        <dbReference type="Pfam" id="PF20517"/>
    </source>
</evidence>
<accession>A0AAD9R3B5</accession>
<keyword evidence="2" id="KW-1133">Transmembrane helix</keyword>
<feature type="transmembrane region" description="Helical" evidence="2">
    <location>
        <begin position="180"/>
        <end position="204"/>
    </location>
</feature>
<keyword evidence="2 4" id="KW-0812">Transmembrane</keyword>
<dbReference type="GO" id="GO:0016020">
    <property type="term" value="C:membrane"/>
    <property type="evidence" value="ECO:0007669"/>
    <property type="project" value="TreeGrafter"/>
</dbReference>
<dbReference type="EMBL" id="JARQWQ010000004">
    <property type="protein sequence ID" value="KAK2572349.1"/>
    <property type="molecule type" value="Genomic_DNA"/>
</dbReference>
<evidence type="ECO:0000256" key="2">
    <source>
        <dbReference type="SAM" id="Phobius"/>
    </source>
</evidence>
<feature type="transmembrane region" description="Helical" evidence="2">
    <location>
        <begin position="140"/>
        <end position="160"/>
    </location>
</feature>
<evidence type="ECO:0000313" key="4">
    <source>
        <dbReference type="EMBL" id="KAK2572349.1"/>
    </source>
</evidence>
<keyword evidence="5" id="KW-1185">Reference proteome</keyword>
<dbReference type="Pfam" id="PF20517">
    <property type="entry name" value="TMEM127"/>
    <property type="match status" value="1"/>
</dbReference>
<protein>
    <submittedName>
        <fullName evidence="4">Transmembrane protein 127</fullName>
    </submittedName>
</protein>
<dbReference type="GO" id="GO:0032007">
    <property type="term" value="P:negative regulation of TOR signaling"/>
    <property type="evidence" value="ECO:0007669"/>
    <property type="project" value="InterPro"/>
</dbReference>
<comment type="caution">
    <text evidence="4">The sequence shown here is derived from an EMBL/GenBank/DDBJ whole genome shotgun (WGS) entry which is preliminary data.</text>
</comment>
<feature type="transmembrane region" description="Helical" evidence="2">
    <location>
        <begin position="95"/>
        <end position="119"/>
    </location>
</feature>
<dbReference type="Gene3D" id="1.20.140.150">
    <property type="match status" value="1"/>
</dbReference>
<dbReference type="PANTHER" id="PTHR28358:SF1">
    <property type="entry name" value="TRANSMEMBRANE PROTEIN 127"/>
    <property type="match status" value="1"/>
</dbReference>
<dbReference type="InterPro" id="IPR033331">
    <property type="entry name" value="TMEM127"/>
</dbReference>
<dbReference type="Proteomes" id="UP001249851">
    <property type="component" value="Unassembled WGS sequence"/>
</dbReference>
<dbReference type="InterPro" id="IPR046795">
    <property type="entry name" value="TMEM127_TM"/>
</dbReference>
<keyword evidence="2" id="KW-0472">Membrane</keyword>
<evidence type="ECO:0000313" key="5">
    <source>
        <dbReference type="Proteomes" id="UP001249851"/>
    </source>
</evidence>
<dbReference type="AlphaFoldDB" id="A0AAD9R3B5"/>
<evidence type="ECO:0000256" key="1">
    <source>
        <dbReference type="SAM" id="MobiDB-lite"/>
    </source>
</evidence>
<feature type="region of interest" description="Disordered" evidence="1">
    <location>
        <begin position="1"/>
        <end position="30"/>
    </location>
</feature>
<gene>
    <name evidence="4" type="ORF">P5673_002581</name>
</gene>
<name>A0AAD9R3B5_ACRCE</name>
<feature type="domain" description="Transmembrane protein 127 transmembrane region" evidence="3">
    <location>
        <begin position="90"/>
        <end position="199"/>
    </location>
</feature>
<dbReference type="GO" id="GO:0008285">
    <property type="term" value="P:negative regulation of cell population proliferation"/>
    <property type="evidence" value="ECO:0007669"/>
    <property type="project" value="InterPro"/>
</dbReference>
<feature type="compositionally biased region" description="Basic residues" evidence="1">
    <location>
        <begin position="15"/>
        <end position="28"/>
    </location>
</feature>
<reference evidence="4" key="1">
    <citation type="journal article" date="2023" name="G3 (Bethesda)">
        <title>Whole genome assembly and annotation of the endangered Caribbean coral Acropora cervicornis.</title>
        <authorList>
            <person name="Selwyn J.D."/>
            <person name="Vollmer S.V."/>
        </authorList>
    </citation>
    <scope>NUCLEOTIDE SEQUENCE</scope>
    <source>
        <strain evidence="4">K2</strain>
    </source>
</reference>
<reference evidence="4" key="2">
    <citation type="journal article" date="2023" name="Science">
        <title>Genomic signatures of disease resistance in endangered staghorn corals.</title>
        <authorList>
            <person name="Vollmer S.V."/>
            <person name="Selwyn J.D."/>
            <person name="Despard B.A."/>
            <person name="Roesel C.L."/>
        </authorList>
    </citation>
    <scope>NUCLEOTIDE SEQUENCE</scope>
    <source>
        <strain evidence="4">K2</strain>
    </source>
</reference>
<sequence length="241" mass="26672">MLPNPLHFPNPSSSSRRRSRHNRRGSHRPKPEYERNVVSAFFALASAVLLAIAEAEPKWLHILSGKCEGKIIGLYKVVAYKHPEVLTSYCFTSTIVVLLRAIVALCCIGIIAGMFSCLLDLCGTMNSCLKLVKDYSVGNVITVLMCVTSSLLVYWVTRILEEQSGKDSNMPVKVKFDISFFLVVAAGASAVMATALSLVMHCYLHRTRQRTRSEEELSLDLLYSMLPADSFADIPPPAYSP</sequence>
<organism evidence="4 5">
    <name type="scientific">Acropora cervicornis</name>
    <name type="common">Staghorn coral</name>
    <dbReference type="NCBI Taxonomy" id="6130"/>
    <lineage>
        <taxon>Eukaryota</taxon>
        <taxon>Metazoa</taxon>
        <taxon>Cnidaria</taxon>
        <taxon>Anthozoa</taxon>
        <taxon>Hexacorallia</taxon>
        <taxon>Scleractinia</taxon>
        <taxon>Astrocoeniina</taxon>
        <taxon>Acroporidae</taxon>
        <taxon>Acropora</taxon>
    </lineage>
</organism>
<proteinExistence type="predicted"/>